<organism evidence="2 3">
    <name type="scientific">Diaporthe vaccinii</name>
    <dbReference type="NCBI Taxonomy" id="105482"/>
    <lineage>
        <taxon>Eukaryota</taxon>
        <taxon>Fungi</taxon>
        <taxon>Dikarya</taxon>
        <taxon>Ascomycota</taxon>
        <taxon>Pezizomycotina</taxon>
        <taxon>Sordariomycetes</taxon>
        <taxon>Sordariomycetidae</taxon>
        <taxon>Diaporthales</taxon>
        <taxon>Diaporthaceae</taxon>
        <taxon>Diaporthe</taxon>
        <taxon>Diaporthe eres species complex</taxon>
    </lineage>
</organism>
<gene>
    <name evidence="2" type="ORF">FJTKL_14427</name>
</gene>
<reference evidence="2 3" key="1">
    <citation type="submission" date="2024-03" db="EMBL/GenBank/DDBJ databases">
        <title>A high-quality draft genome sequence of Diaporthe vaccinii, a causative agent of upright dieback and viscid rot disease in cranberry plants.</title>
        <authorList>
            <person name="Sarrasin M."/>
            <person name="Lang B.F."/>
            <person name="Burger G."/>
        </authorList>
    </citation>
    <scope>NUCLEOTIDE SEQUENCE [LARGE SCALE GENOMIC DNA]</scope>
    <source>
        <strain evidence="2 3">IS7</strain>
    </source>
</reference>
<evidence type="ECO:0000256" key="1">
    <source>
        <dbReference type="SAM" id="SignalP"/>
    </source>
</evidence>
<dbReference type="Proteomes" id="UP001600888">
    <property type="component" value="Unassembled WGS sequence"/>
</dbReference>
<proteinExistence type="predicted"/>
<keyword evidence="1" id="KW-0732">Signal</keyword>
<protein>
    <submittedName>
        <fullName evidence="2">Uncharacterized protein</fullName>
    </submittedName>
</protein>
<evidence type="ECO:0000313" key="2">
    <source>
        <dbReference type="EMBL" id="KAL2278511.1"/>
    </source>
</evidence>
<feature type="signal peptide" evidence="1">
    <location>
        <begin position="1"/>
        <end position="18"/>
    </location>
</feature>
<evidence type="ECO:0000313" key="3">
    <source>
        <dbReference type="Proteomes" id="UP001600888"/>
    </source>
</evidence>
<accession>A0ABR4E7T8</accession>
<feature type="chain" id="PRO_5046893586" evidence="1">
    <location>
        <begin position="19"/>
        <end position="90"/>
    </location>
</feature>
<sequence length="90" mass="10068">MTSILILGLLFAASQAQATGLDPINNYCSRWYHQSQVKDGVLFIDGGIETFSDRSSNPNSSNCWSEILNAHDIPIHPLGFRYRNIRVDSI</sequence>
<dbReference type="EMBL" id="JBAWTH010000086">
    <property type="protein sequence ID" value="KAL2278511.1"/>
    <property type="molecule type" value="Genomic_DNA"/>
</dbReference>
<name>A0ABR4E7T8_9PEZI</name>
<comment type="caution">
    <text evidence="2">The sequence shown here is derived from an EMBL/GenBank/DDBJ whole genome shotgun (WGS) entry which is preliminary data.</text>
</comment>
<keyword evidence="3" id="KW-1185">Reference proteome</keyword>